<gene>
    <name evidence="4" type="ORF">HYPSUDRAFT_39058</name>
</gene>
<reference evidence="5" key="1">
    <citation type="submission" date="2014-04" db="EMBL/GenBank/DDBJ databases">
        <title>Evolutionary Origins and Diversification of the Mycorrhizal Mutualists.</title>
        <authorList>
            <consortium name="DOE Joint Genome Institute"/>
            <consortium name="Mycorrhizal Genomics Consortium"/>
            <person name="Kohler A."/>
            <person name="Kuo A."/>
            <person name="Nagy L.G."/>
            <person name="Floudas D."/>
            <person name="Copeland A."/>
            <person name="Barry K.W."/>
            <person name="Cichocki N."/>
            <person name="Veneault-Fourrey C."/>
            <person name="LaButti K."/>
            <person name="Lindquist E.A."/>
            <person name="Lipzen A."/>
            <person name="Lundell T."/>
            <person name="Morin E."/>
            <person name="Murat C."/>
            <person name="Riley R."/>
            <person name="Ohm R."/>
            <person name="Sun H."/>
            <person name="Tunlid A."/>
            <person name="Henrissat B."/>
            <person name="Grigoriev I.V."/>
            <person name="Hibbett D.S."/>
            <person name="Martin F."/>
        </authorList>
    </citation>
    <scope>NUCLEOTIDE SEQUENCE [LARGE SCALE GENOMIC DNA]</scope>
    <source>
        <strain evidence="5">FD-334 SS-4</strain>
    </source>
</reference>
<sequence>MNATIRAGPPLMCIILNSGLFGVLSTQVYIYYQAFPKDKTLLKCLVYGVYLLETAQTIFLTQTAWRMLAQGFGDLSGINIIGTAWLSVCIIGGIVAFLVQCFYAYRLSVISQSRIITGLIMLLTVTSFAGSIATGVNAGSVKFFSEYLAHKKKSYAIIGVWEGAGSLCDVTIAIFMTYYLKRYLHQGGIHQTQQVVSKIIRMTIETGILTAAVSIVSLTLFYIPKLQGYYEVPLASLAKVYSTTLLVVLNSRVKLGIISESTTWKDVEVAPIAFDKDTTMSTRIHMSQAMNESIASMGPMEFSPGDEHKTNSNDQD</sequence>
<feature type="transmembrane region" description="Helical" evidence="2">
    <location>
        <begin position="44"/>
        <end position="65"/>
    </location>
</feature>
<dbReference type="Proteomes" id="UP000054270">
    <property type="component" value="Unassembled WGS sequence"/>
</dbReference>
<evidence type="ECO:0000256" key="1">
    <source>
        <dbReference type="SAM" id="MobiDB-lite"/>
    </source>
</evidence>
<feature type="transmembrane region" description="Helical" evidence="2">
    <location>
        <begin position="77"/>
        <end position="103"/>
    </location>
</feature>
<organism evidence="4 5">
    <name type="scientific">Hypholoma sublateritium (strain FD-334 SS-4)</name>
    <dbReference type="NCBI Taxonomy" id="945553"/>
    <lineage>
        <taxon>Eukaryota</taxon>
        <taxon>Fungi</taxon>
        <taxon>Dikarya</taxon>
        <taxon>Basidiomycota</taxon>
        <taxon>Agaricomycotina</taxon>
        <taxon>Agaricomycetes</taxon>
        <taxon>Agaricomycetidae</taxon>
        <taxon>Agaricales</taxon>
        <taxon>Agaricineae</taxon>
        <taxon>Strophariaceae</taxon>
        <taxon>Hypholoma</taxon>
    </lineage>
</organism>
<dbReference type="PANTHER" id="PTHR40465">
    <property type="entry name" value="CHROMOSOME 1, WHOLE GENOME SHOTGUN SEQUENCE"/>
    <property type="match status" value="1"/>
</dbReference>
<evidence type="ECO:0000259" key="3">
    <source>
        <dbReference type="Pfam" id="PF20152"/>
    </source>
</evidence>
<feature type="transmembrane region" description="Helical" evidence="2">
    <location>
        <begin position="156"/>
        <end position="179"/>
    </location>
</feature>
<keyword evidence="2" id="KW-0812">Transmembrane</keyword>
<keyword evidence="2" id="KW-1133">Transmembrane helix</keyword>
<dbReference type="STRING" id="945553.A0A0D2MKN2"/>
<dbReference type="PANTHER" id="PTHR40465:SF1">
    <property type="entry name" value="DUF6534 DOMAIN-CONTAINING PROTEIN"/>
    <property type="match status" value="1"/>
</dbReference>
<keyword evidence="5" id="KW-1185">Reference proteome</keyword>
<evidence type="ECO:0000313" key="5">
    <source>
        <dbReference type="Proteomes" id="UP000054270"/>
    </source>
</evidence>
<dbReference type="AlphaFoldDB" id="A0A0D2MKN2"/>
<proteinExistence type="predicted"/>
<evidence type="ECO:0000313" key="4">
    <source>
        <dbReference type="EMBL" id="KJA24288.1"/>
    </source>
</evidence>
<dbReference type="Pfam" id="PF20152">
    <property type="entry name" value="DUF6534"/>
    <property type="match status" value="1"/>
</dbReference>
<feature type="region of interest" description="Disordered" evidence="1">
    <location>
        <begin position="297"/>
        <end position="316"/>
    </location>
</feature>
<name>A0A0D2MKN2_HYPSF</name>
<dbReference type="OrthoDB" id="3223377at2759"/>
<dbReference type="InterPro" id="IPR045339">
    <property type="entry name" value="DUF6534"/>
</dbReference>
<feature type="transmembrane region" description="Helical" evidence="2">
    <location>
        <begin position="14"/>
        <end position="32"/>
    </location>
</feature>
<accession>A0A0D2MKN2</accession>
<feature type="compositionally biased region" description="Basic and acidic residues" evidence="1">
    <location>
        <begin position="305"/>
        <end position="316"/>
    </location>
</feature>
<protein>
    <recommendedName>
        <fullName evidence="3">DUF6534 domain-containing protein</fullName>
    </recommendedName>
</protein>
<keyword evidence="2" id="KW-0472">Membrane</keyword>
<dbReference type="OMA" id="THHTITR"/>
<feature type="domain" description="DUF6534" evidence="3">
    <location>
        <begin position="167"/>
        <end position="253"/>
    </location>
</feature>
<feature type="transmembrane region" description="Helical" evidence="2">
    <location>
        <begin position="199"/>
        <end position="223"/>
    </location>
</feature>
<dbReference type="EMBL" id="KN817538">
    <property type="protein sequence ID" value="KJA24288.1"/>
    <property type="molecule type" value="Genomic_DNA"/>
</dbReference>
<evidence type="ECO:0000256" key="2">
    <source>
        <dbReference type="SAM" id="Phobius"/>
    </source>
</evidence>
<feature type="transmembrane region" description="Helical" evidence="2">
    <location>
        <begin position="115"/>
        <end position="136"/>
    </location>
</feature>